<name>A0A348G225_9HYPH</name>
<keyword evidence="8" id="KW-1185">Reference proteome</keyword>
<feature type="domain" description="Reductase C-terminal" evidence="6">
    <location>
        <begin position="319"/>
        <end position="402"/>
    </location>
</feature>
<protein>
    <submittedName>
        <fullName evidence="7">Ferredoxin reductase</fullName>
    </submittedName>
</protein>
<comment type="cofactor">
    <cofactor evidence="1">
        <name>FAD</name>
        <dbReference type="ChEBI" id="CHEBI:57692"/>
    </cofactor>
</comment>
<reference evidence="7 8" key="1">
    <citation type="submission" date="2018-08" db="EMBL/GenBank/DDBJ databases">
        <title>Complete genome sequencing of Blastochloris tepida GI.</title>
        <authorList>
            <person name="Tsukatani Y."/>
            <person name="Mori H."/>
        </authorList>
    </citation>
    <scope>NUCLEOTIDE SEQUENCE [LARGE SCALE GENOMIC DNA]</scope>
    <source>
        <strain evidence="7 8">GI</strain>
    </source>
</reference>
<dbReference type="GO" id="GO:0016651">
    <property type="term" value="F:oxidoreductase activity, acting on NAD(P)H"/>
    <property type="evidence" value="ECO:0007669"/>
    <property type="project" value="TreeGrafter"/>
</dbReference>
<dbReference type="InterPro" id="IPR016156">
    <property type="entry name" value="FAD/NAD-linked_Rdtase_dimer_sf"/>
</dbReference>
<evidence type="ECO:0000256" key="3">
    <source>
        <dbReference type="ARBA" id="ARBA00022827"/>
    </source>
</evidence>
<dbReference type="PRINTS" id="PR00368">
    <property type="entry name" value="FADPNR"/>
</dbReference>
<dbReference type="PANTHER" id="PTHR43557:SF2">
    <property type="entry name" value="RIESKE DOMAIN-CONTAINING PROTEIN-RELATED"/>
    <property type="match status" value="1"/>
</dbReference>
<evidence type="ECO:0000259" key="6">
    <source>
        <dbReference type="Pfam" id="PF14759"/>
    </source>
</evidence>
<dbReference type="Proteomes" id="UP000266934">
    <property type="component" value="Chromosome"/>
</dbReference>
<dbReference type="AlphaFoldDB" id="A0A348G225"/>
<keyword evidence="2" id="KW-0285">Flavoprotein</keyword>
<evidence type="ECO:0000256" key="1">
    <source>
        <dbReference type="ARBA" id="ARBA00001974"/>
    </source>
</evidence>
<gene>
    <name evidence="7" type="ORF">BLTE_22930</name>
</gene>
<dbReference type="Pfam" id="PF14759">
    <property type="entry name" value="Reductase_C"/>
    <property type="match status" value="1"/>
</dbReference>
<organism evidence="7 8">
    <name type="scientific">Blastochloris tepida</name>
    <dbReference type="NCBI Taxonomy" id="2233851"/>
    <lineage>
        <taxon>Bacteria</taxon>
        <taxon>Pseudomonadati</taxon>
        <taxon>Pseudomonadota</taxon>
        <taxon>Alphaproteobacteria</taxon>
        <taxon>Hyphomicrobiales</taxon>
        <taxon>Blastochloridaceae</taxon>
        <taxon>Blastochloris</taxon>
    </lineage>
</organism>
<keyword evidence="4" id="KW-0560">Oxidoreductase</keyword>
<evidence type="ECO:0000259" key="5">
    <source>
        <dbReference type="Pfam" id="PF07992"/>
    </source>
</evidence>
<dbReference type="SUPFAM" id="SSF55424">
    <property type="entry name" value="FAD/NAD-linked reductases, dimerisation (C-terminal) domain"/>
    <property type="match status" value="1"/>
</dbReference>
<evidence type="ECO:0000313" key="8">
    <source>
        <dbReference type="Proteomes" id="UP000266934"/>
    </source>
</evidence>
<evidence type="ECO:0000256" key="2">
    <source>
        <dbReference type="ARBA" id="ARBA00022630"/>
    </source>
</evidence>
<dbReference type="PRINTS" id="PR00411">
    <property type="entry name" value="PNDRDTASEI"/>
</dbReference>
<proteinExistence type="predicted"/>
<dbReference type="InterPro" id="IPR028202">
    <property type="entry name" value="Reductase_C"/>
</dbReference>
<accession>A0A348G225</accession>
<dbReference type="Pfam" id="PF07992">
    <property type="entry name" value="Pyr_redox_2"/>
    <property type="match status" value="1"/>
</dbReference>
<dbReference type="OrthoDB" id="7809559at2"/>
<sequence length="409" mass="42286">MGAGVVIVGGGQAGLQLATSLRQGGYGEAIRIIGAEPYSPYQRPPLSKAVLSGEAGVDTVPLRAPAFFADNRLDLVTGRRVEAIDPGAKTVTAGPDTIPYDHLIIATGADVRKLPVPGAELEGVLYLRGLDDALKLKEALARPRQVVVIGGGFIGLEVAASATKLGSKAVVVEALPRVLARSTAPVMASAIVRRHGEKGVEIRTGAGVSRIEGEGAVSAVVLSDGTKLPADLVVVGIGVVPAAGIAQAAGIATDNGIVVDELLRTSAPDVFAIGDVARFPTRFAPKPVLVESVQNAIDQGKAVAATILGKPKPYDAVPWFWSDQFDMKLQTTGLAFDVEEAVVRGDPDSLAFSVFLLRGGRVIAVDTLNKPADHMIGRRLVTAGTRLSAAEIADPSFDLKQAAADPARG</sequence>
<dbReference type="InterPro" id="IPR036188">
    <property type="entry name" value="FAD/NAD-bd_sf"/>
</dbReference>
<keyword evidence="3" id="KW-0274">FAD</keyword>
<dbReference type="SUPFAM" id="SSF51905">
    <property type="entry name" value="FAD/NAD(P)-binding domain"/>
    <property type="match status" value="1"/>
</dbReference>
<dbReference type="PANTHER" id="PTHR43557">
    <property type="entry name" value="APOPTOSIS-INDUCING FACTOR 1"/>
    <property type="match status" value="1"/>
</dbReference>
<dbReference type="GO" id="GO:0005737">
    <property type="term" value="C:cytoplasm"/>
    <property type="evidence" value="ECO:0007669"/>
    <property type="project" value="TreeGrafter"/>
</dbReference>
<dbReference type="KEGG" id="blag:BLTE_22930"/>
<evidence type="ECO:0000256" key="4">
    <source>
        <dbReference type="ARBA" id="ARBA00023002"/>
    </source>
</evidence>
<dbReference type="InterPro" id="IPR050446">
    <property type="entry name" value="FAD-oxidoreductase/Apoptosis"/>
</dbReference>
<dbReference type="Gene3D" id="3.30.390.30">
    <property type="match status" value="1"/>
</dbReference>
<dbReference type="RefSeq" id="WP_126400640.1">
    <property type="nucleotide sequence ID" value="NZ_AP018907.1"/>
</dbReference>
<dbReference type="Gene3D" id="3.50.50.60">
    <property type="entry name" value="FAD/NAD(P)-binding domain"/>
    <property type="match status" value="2"/>
</dbReference>
<evidence type="ECO:0000313" key="7">
    <source>
        <dbReference type="EMBL" id="BBF93608.1"/>
    </source>
</evidence>
<feature type="domain" description="FAD/NAD(P)-binding" evidence="5">
    <location>
        <begin position="5"/>
        <end position="300"/>
    </location>
</feature>
<dbReference type="EMBL" id="AP018907">
    <property type="protein sequence ID" value="BBF93608.1"/>
    <property type="molecule type" value="Genomic_DNA"/>
</dbReference>
<dbReference type="InterPro" id="IPR023753">
    <property type="entry name" value="FAD/NAD-binding_dom"/>
</dbReference>